<feature type="transmembrane region" description="Helical" evidence="10">
    <location>
        <begin position="409"/>
        <end position="431"/>
    </location>
</feature>
<dbReference type="PANTHER" id="PTHR15076:SF15">
    <property type="entry name" value="CD99 ANTIGEN"/>
    <property type="match status" value="1"/>
</dbReference>
<dbReference type="Gene3D" id="2.60.40.3850">
    <property type="match status" value="1"/>
</dbReference>
<evidence type="ECO:0000313" key="15">
    <source>
        <dbReference type="RefSeq" id="XP_060039110.1"/>
    </source>
</evidence>
<evidence type="ECO:0000259" key="13">
    <source>
        <dbReference type="Pfam" id="PF18611"/>
    </source>
</evidence>
<gene>
    <name evidence="15" type="primary">LOC107523524</name>
</gene>
<dbReference type="InterPro" id="IPR022078">
    <property type="entry name" value="CD99L2"/>
</dbReference>
<keyword evidence="3 10" id="KW-0812">Transmembrane</keyword>
<evidence type="ECO:0000256" key="8">
    <source>
        <dbReference type="ARBA" id="ARBA00023180"/>
    </source>
</evidence>
<dbReference type="InterPro" id="IPR015321">
    <property type="entry name" value="TypeI_recpt_CBD"/>
</dbReference>
<keyword evidence="14" id="KW-1185">Reference proteome</keyword>
<evidence type="ECO:0000256" key="3">
    <source>
        <dbReference type="ARBA" id="ARBA00022692"/>
    </source>
</evidence>
<keyword evidence="4 11" id="KW-0732">Signal</keyword>
<evidence type="ECO:0000256" key="5">
    <source>
        <dbReference type="ARBA" id="ARBA00022989"/>
    </source>
</evidence>
<evidence type="ECO:0000256" key="6">
    <source>
        <dbReference type="ARBA" id="ARBA00023136"/>
    </source>
</evidence>
<dbReference type="Proteomes" id="UP001652624">
    <property type="component" value="Chromosome X"/>
</dbReference>
<feature type="signal peptide" evidence="11">
    <location>
        <begin position="1"/>
        <end position="21"/>
    </location>
</feature>
<feature type="region of interest" description="Disordered" evidence="9">
    <location>
        <begin position="442"/>
        <end position="463"/>
    </location>
</feature>
<dbReference type="Pfam" id="PF12301">
    <property type="entry name" value="CD99L2"/>
    <property type="match status" value="1"/>
</dbReference>
<dbReference type="InterPro" id="IPR013783">
    <property type="entry name" value="Ig-like_fold"/>
</dbReference>
<feature type="domain" description="Type I cytokine receptor cytokine-binding" evidence="12">
    <location>
        <begin position="112"/>
        <end position="191"/>
    </location>
</feature>
<dbReference type="RefSeq" id="XP_060039110.1">
    <property type="nucleotide sequence ID" value="XM_060183127.1"/>
</dbReference>
<reference evidence="15" key="1">
    <citation type="submission" date="2025-08" db="UniProtKB">
        <authorList>
            <consortium name="RefSeq"/>
        </authorList>
    </citation>
    <scope>IDENTIFICATION</scope>
</reference>
<evidence type="ECO:0000256" key="10">
    <source>
        <dbReference type="SAM" id="Phobius"/>
    </source>
</evidence>
<feature type="compositionally biased region" description="Pro residues" evidence="9">
    <location>
        <begin position="346"/>
        <end position="364"/>
    </location>
</feature>
<proteinExistence type="inferred from homology"/>
<evidence type="ECO:0000256" key="4">
    <source>
        <dbReference type="ARBA" id="ARBA00022729"/>
    </source>
</evidence>
<dbReference type="InterPro" id="IPR036116">
    <property type="entry name" value="FN3_sf"/>
</dbReference>
<evidence type="ECO:0000256" key="2">
    <source>
        <dbReference type="ARBA" id="ARBA00008763"/>
    </source>
</evidence>
<evidence type="ECO:0000313" key="14">
    <source>
        <dbReference type="Proteomes" id="UP001652624"/>
    </source>
</evidence>
<dbReference type="SUPFAM" id="SSF49265">
    <property type="entry name" value="Fibronectin type III"/>
    <property type="match status" value="2"/>
</dbReference>
<feature type="compositionally biased region" description="Gly residues" evidence="9">
    <location>
        <begin position="381"/>
        <end position="393"/>
    </location>
</feature>
<evidence type="ECO:0000259" key="12">
    <source>
        <dbReference type="Pfam" id="PF09240"/>
    </source>
</evidence>
<dbReference type="GeneID" id="107523524"/>
<dbReference type="PANTHER" id="PTHR15076">
    <property type="entry name" value="CD99/MIC2 PROTEIN RELATED"/>
    <property type="match status" value="1"/>
</dbReference>
<feature type="region of interest" description="Disordered" evidence="9">
    <location>
        <begin position="306"/>
        <end position="408"/>
    </location>
</feature>
<dbReference type="Pfam" id="PF09240">
    <property type="entry name" value="IL6Ra-bind"/>
    <property type="match status" value="1"/>
</dbReference>
<sequence>MAALPLALALLTVAWPPPTRPAQDPPIANVRLDPGTRRLVWDERGNVSEVQCSVDQDTPMRVRGGSGFCQLHVVPACRPSTFTVAVTRGPRYAASFRHPELAGDPSAAPERLSCWVHDWDLLTCRWTEGRTAPKGAQYRLFWEDLQSRQVWECERYGGTHGGTHDSTHFQCEFRDVGRGHPEELQRFLVNGTGVPCAEIFVELGAIERLDAPNVTGSCNQTWADVQWHMAARFQSDFSYEVVVHRGSRSEKHTVSGPSPAGSQMLLPNPGNLRVRVRALTFDQRFWSPWSPLKSFECEPARAQDDFDLSDALGGDDPKPTARLPKKPVPGDDLNLEDALNGGGHNDPPPPDPPKPRPNPNPKPHQPGTSGSFSDSDLVDGNAGGGGGGAGGPGSNWKDDGETQADSPGVISGIVGAVLVAVGGAISSAIAYQRKKWCFKQDDPEGINMDAQRPGPVQQTLLEK</sequence>
<evidence type="ECO:0000256" key="11">
    <source>
        <dbReference type="SAM" id="SignalP"/>
    </source>
</evidence>
<dbReference type="Pfam" id="PF18611">
    <property type="entry name" value="IL3Ra_N"/>
    <property type="match status" value="1"/>
</dbReference>
<accession>A0ABM3WRB7</accession>
<keyword evidence="8" id="KW-0325">Glycoprotein</keyword>
<keyword evidence="7" id="KW-0675">Receptor</keyword>
<evidence type="ECO:0000256" key="9">
    <source>
        <dbReference type="SAM" id="MobiDB-lite"/>
    </source>
</evidence>
<organism evidence="14 15">
    <name type="scientific">Erinaceus europaeus</name>
    <name type="common">Western European hedgehog</name>
    <dbReference type="NCBI Taxonomy" id="9365"/>
    <lineage>
        <taxon>Eukaryota</taxon>
        <taxon>Metazoa</taxon>
        <taxon>Chordata</taxon>
        <taxon>Craniata</taxon>
        <taxon>Vertebrata</taxon>
        <taxon>Euteleostomi</taxon>
        <taxon>Mammalia</taxon>
        <taxon>Eutheria</taxon>
        <taxon>Laurasiatheria</taxon>
        <taxon>Eulipotyphla</taxon>
        <taxon>Erinaceidae</taxon>
        <taxon>Erinaceinae</taxon>
        <taxon>Erinaceus</taxon>
    </lineage>
</organism>
<comment type="subcellular location">
    <subcellularLocation>
        <location evidence="1">Membrane</location>
        <topology evidence="1">Single-pass type I membrane protein</topology>
    </subcellularLocation>
</comment>
<name>A0ABM3WRB7_ERIEU</name>
<evidence type="ECO:0000256" key="1">
    <source>
        <dbReference type="ARBA" id="ARBA00004479"/>
    </source>
</evidence>
<evidence type="ECO:0000256" key="7">
    <source>
        <dbReference type="ARBA" id="ARBA00023170"/>
    </source>
</evidence>
<comment type="similarity">
    <text evidence="2">Belongs to the CD99 family.</text>
</comment>
<dbReference type="Gene3D" id="2.60.40.10">
    <property type="entry name" value="Immunoglobulins"/>
    <property type="match status" value="2"/>
</dbReference>
<protein>
    <submittedName>
        <fullName evidence="15">Interleukin-3 receptor subunit alpha-like isoform X1</fullName>
    </submittedName>
</protein>
<keyword evidence="5 10" id="KW-1133">Transmembrane helix</keyword>
<feature type="chain" id="PRO_5046727695" evidence="11">
    <location>
        <begin position="22"/>
        <end position="463"/>
    </location>
</feature>
<keyword evidence="6 10" id="KW-0472">Membrane</keyword>
<dbReference type="InterPro" id="IPR040907">
    <property type="entry name" value="IL3Ra_N"/>
</dbReference>
<feature type="domain" description="IL-3 receptor alpha chain N-terminal" evidence="13">
    <location>
        <begin position="27"/>
        <end position="88"/>
    </location>
</feature>